<accession>A0A317EW53</accession>
<dbReference type="Proteomes" id="UP000245391">
    <property type="component" value="Unassembled WGS sequence"/>
</dbReference>
<proteinExistence type="predicted"/>
<dbReference type="RefSeq" id="WP_109929847.1">
    <property type="nucleotide sequence ID" value="NZ_QGNY01000004.1"/>
</dbReference>
<reference evidence="2" key="1">
    <citation type="submission" date="2018-05" db="EMBL/GenBank/DDBJ databases">
        <title>Pedobacter paludis sp. nov., isolated from wetland soil.</title>
        <authorList>
            <person name="Zhang Y."/>
        </authorList>
    </citation>
    <scope>NUCLEOTIDE SEQUENCE [LARGE SCALE GENOMIC DNA]</scope>
    <source>
        <strain evidence="2">R-8</strain>
    </source>
</reference>
<name>A0A317EW53_9SPHI</name>
<protein>
    <submittedName>
        <fullName evidence="1">Uncharacterized protein</fullName>
    </submittedName>
</protein>
<dbReference type="OrthoDB" id="707775at2"/>
<sequence>MKILITGGNNSKALKLLKAFPNHFVLLADYGEMPSVITEKYAFASLGKLNEDSIAHILLNFCITESIDCIIPLHNFEVQPISKSSVLFGEYGIQVLLPEADRIEKYIKTENDLQSDFAVFIGGECIFSTNQSFPKAEYKELNGVFGFDNQCFKLFTV</sequence>
<gene>
    <name evidence="1" type="ORF">DF947_11305</name>
</gene>
<evidence type="ECO:0000313" key="2">
    <source>
        <dbReference type="Proteomes" id="UP000245391"/>
    </source>
</evidence>
<organism evidence="1 2">
    <name type="scientific">Pedobacter paludis</name>
    <dbReference type="NCBI Taxonomy" id="2203212"/>
    <lineage>
        <taxon>Bacteria</taxon>
        <taxon>Pseudomonadati</taxon>
        <taxon>Bacteroidota</taxon>
        <taxon>Sphingobacteriia</taxon>
        <taxon>Sphingobacteriales</taxon>
        <taxon>Sphingobacteriaceae</taxon>
        <taxon>Pedobacter</taxon>
    </lineage>
</organism>
<dbReference type="Gene3D" id="3.40.50.20">
    <property type="match status" value="1"/>
</dbReference>
<dbReference type="AlphaFoldDB" id="A0A317EW53"/>
<dbReference type="EMBL" id="QGNY01000004">
    <property type="protein sequence ID" value="PWS31190.1"/>
    <property type="molecule type" value="Genomic_DNA"/>
</dbReference>
<comment type="caution">
    <text evidence="1">The sequence shown here is derived from an EMBL/GenBank/DDBJ whole genome shotgun (WGS) entry which is preliminary data.</text>
</comment>
<evidence type="ECO:0000313" key="1">
    <source>
        <dbReference type="EMBL" id="PWS31190.1"/>
    </source>
</evidence>
<keyword evidence="2" id="KW-1185">Reference proteome</keyword>